<dbReference type="Proteomes" id="UP000184476">
    <property type="component" value="Unassembled WGS sequence"/>
</dbReference>
<comment type="subcellular location">
    <subcellularLocation>
        <location evidence="1">Cell membrane</location>
        <topology evidence="1">Multi-pass membrane protein</topology>
    </subcellularLocation>
</comment>
<name>A0A1M4W821_9BACL</name>
<evidence type="ECO:0000256" key="4">
    <source>
        <dbReference type="ARBA" id="ARBA00022475"/>
    </source>
</evidence>
<evidence type="ECO:0000256" key="14">
    <source>
        <dbReference type="SAM" id="Phobius"/>
    </source>
</evidence>
<evidence type="ECO:0000256" key="7">
    <source>
        <dbReference type="ARBA" id="ARBA00022692"/>
    </source>
</evidence>
<dbReference type="AlphaFoldDB" id="A0A1M4W821"/>
<feature type="transmembrane region" description="Helical" evidence="14">
    <location>
        <begin position="86"/>
        <end position="108"/>
    </location>
</feature>
<evidence type="ECO:0000256" key="11">
    <source>
        <dbReference type="ARBA" id="ARBA00038218"/>
    </source>
</evidence>
<keyword evidence="7 14" id="KW-0812">Transmembrane</keyword>
<organism evidence="15 16">
    <name type="scientific">Seinonella peptonophila</name>
    <dbReference type="NCBI Taxonomy" id="112248"/>
    <lineage>
        <taxon>Bacteria</taxon>
        <taxon>Bacillati</taxon>
        <taxon>Bacillota</taxon>
        <taxon>Bacilli</taxon>
        <taxon>Bacillales</taxon>
        <taxon>Thermoactinomycetaceae</taxon>
        <taxon>Seinonella</taxon>
    </lineage>
</organism>
<comment type="subunit">
    <text evidence="2">Homodimer.</text>
</comment>
<protein>
    <recommendedName>
        <fullName evidence="12">Ascorbate-specific PTS system EIIC component</fullName>
    </recommendedName>
    <alternativeName>
        <fullName evidence="13">Ascorbate-specific permease IIC component UlaA</fullName>
    </alternativeName>
</protein>
<keyword evidence="6" id="KW-0598">Phosphotransferase system</keyword>
<evidence type="ECO:0000256" key="9">
    <source>
        <dbReference type="ARBA" id="ARBA00023136"/>
    </source>
</evidence>
<dbReference type="GO" id="GO:0009401">
    <property type="term" value="P:phosphoenolpyruvate-dependent sugar phosphotransferase system"/>
    <property type="evidence" value="ECO:0007669"/>
    <property type="project" value="UniProtKB-KW"/>
</dbReference>
<evidence type="ECO:0000256" key="1">
    <source>
        <dbReference type="ARBA" id="ARBA00004651"/>
    </source>
</evidence>
<feature type="transmembrane region" description="Helical" evidence="14">
    <location>
        <begin position="36"/>
        <end position="54"/>
    </location>
</feature>
<evidence type="ECO:0000256" key="8">
    <source>
        <dbReference type="ARBA" id="ARBA00022989"/>
    </source>
</evidence>
<evidence type="ECO:0000256" key="10">
    <source>
        <dbReference type="ARBA" id="ARBA00037387"/>
    </source>
</evidence>
<proteinExistence type="inferred from homology"/>
<evidence type="ECO:0000256" key="3">
    <source>
        <dbReference type="ARBA" id="ARBA00022448"/>
    </source>
</evidence>
<keyword evidence="9 14" id="KW-0472">Membrane</keyword>
<gene>
    <name evidence="15" type="ORF">SAMN05444392_10386</name>
</gene>
<feature type="transmembrane region" description="Helical" evidence="14">
    <location>
        <begin position="253"/>
        <end position="279"/>
    </location>
</feature>
<dbReference type="RefSeq" id="WP_073154182.1">
    <property type="nucleotide sequence ID" value="NZ_FQVL01000003.1"/>
</dbReference>
<feature type="transmembrane region" description="Helical" evidence="14">
    <location>
        <begin position="6"/>
        <end position="24"/>
    </location>
</feature>
<feature type="transmembrane region" description="Helical" evidence="14">
    <location>
        <begin position="314"/>
        <end position="335"/>
    </location>
</feature>
<dbReference type="GO" id="GO:0005886">
    <property type="term" value="C:plasma membrane"/>
    <property type="evidence" value="ECO:0007669"/>
    <property type="project" value="UniProtKB-SubCell"/>
</dbReference>
<reference evidence="15 16" key="1">
    <citation type="submission" date="2016-11" db="EMBL/GenBank/DDBJ databases">
        <authorList>
            <person name="Jaros S."/>
            <person name="Januszkiewicz K."/>
            <person name="Wedrychowicz H."/>
        </authorList>
    </citation>
    <scope>NUCLEOTIDE SEQUENCE [LARGE SCALE GENOMIC DNA]</scope>
    <source>
        <strain evidence="15 16">DSM 44666</strain>
    </source>
</reference>
<feature type="transmembrane region" description="Helical" evidence="14">
    <location>
        <begin position="220"/>
        <end position="238"/>
    </location>
</feature>
<feature type="transmembrane region" description="Helical" evidence="14">
    <location>
        <begin position="368"/>
        <end position="390"/>
    </location>
</feature>
<keyword evidence="16" id="KW-1185">Reference proteome</keyword>
<evidence type="ECO:0000256" key="2">
    <source>
        <dbReference type="ARBA" id="ARBA00011738"/>
    </source>
</evidence>
<dbReference type="PANTHER" id="PTHR33843">
    <property type="entry name" value="ASCORBATE-SPECIFIC PTS SYSTEM EIIC COMPONENT"/>
    <property type="match status" value="1"/>
</dbReference>
<feature type="transmembrane region" description="Helical" evidence="14">
    <location>
        <begin position="144"/>
        <end position="167"/>
    </location>
</feature>
<dbReference type="PANTHER" id="PTHR33843:SF4">
    <property type="entry name" value="ASCORBATE-SPECIFIC PTS SYSTEM EIIC COMPONENT"/>
    <property type="match status" value="1"/>
</dbReference>
<evidence type="ECO:0000256" key="13">
    <source>
        <dbReference type="ARBA" id="ARBA00042859"/>
    </source>
</evidence>
<accession>A0A1M4W821</accession>
<dbReference type="InterPro" id="IPR004703">
    <property type="entry name" value="PTS_sugar-sp_permease"/>
</dbReference>
<comment type="similarity">
    <text evidence="11">Belongs to the UlaA family.</text>
</comment>
<comment type="function">
    <text evidence="10">The phosphoenolpyruvate-dependent sugar phosphotransferase system (sugar PTS), a major carbohydrate active transport system, catalyzes the phosphorylation of incoming sugar substrates concomitantly with their translocation across the cell membrane. The enzyme II UlaABC PTS system is involved in ascorbate transport.</text>
</comment>
<keyword evidence="5" id="KW-0762">Sugar transport</keyword>
<sequence>MNLWQFLSEPAILMGCVVMIGLLVQRKTINQMISGTIKAVVGFLLVLAGVEFLADSLLPLETMLRKIFGMQTITVHSVDQLVNASLLAYGTSATLIFAFGFLVNVLLARFTPFKYIHLSAHVSFFYAGLIAALLTVGTDLSTTHIIWIGSLMLGIYLTLSSAMVAPFMKYIPGDHSFTLGHSSSIICVVSGLLGKLVGNKEKDLEKIELPARLGFLRETIPALTLIMMLFFIMVTLFAGKDFVELQVSAHKDWLLYALLQGLKFGVGITILTTGVRMLLTEVIPAFHGIAEKVVPNSTPGFDLPLLFPQHPTSVIVGFFCSLVASVIGMIVLGIIQYPVVVFPALIPTFFTGAAAAIFGNATGGRRGAVMGATLNGFILIFGQAFLLPFVGNYETVMRVLSEPDYTFYGPIIGWLLHQF</sequence>
<keyword evidence="4" id="KW-1003">Cell membrane</keyword>
<keyword evidence="8 14" id="KW-1133">Transmembrane helix</keyword>
<evidence type="ECO:0000256" key="5">
    <source>
        <dbReference type="ARBA" id="ARBA00022597"/>
    </source>
</evidence>
<dbReference type="STRING" id="112248.SAMN05444392_10386"/>
<evidence type="ECO:0000313" key="15">
    <source>
        <dbReference type="EMBL" id="SHE77366.1"/>
    </source>
</evidence>
<evidence type="ECO:0000256" key="12">
    <source>
        <dbReference type="ARBA" id="ARBA00039702"/>
    </source>
</evidence>
<keyword evidence="3" id="KW-0813">Transport</keyword>
<evidence type="ECO:0000313" key="16">
    <source>
        <dbReference type="Proteomes" id="UP000184476"/>
    </source>
</evidence>
<dbReference type="InterPro" id="IPR051562">
    <property type="entry name" value="Ascorbate-PTS_EIIC"/>
</dbReference>
<evidence type="ECO:0000256" key="6">
    <source>
        <dbReference type="ARBA" id="ARBA00022683"/>
    </source>
</evidence>
<dbReference type="Pfam" id="PF03611">
    <property type="entry name" value="EIIC-GAT"/>
    <property type="match status" value="1"/>
</dbReference>
<feature type="transmembrane region" description="Helical" evidence="14">
    <location>
        <begin position="341"/>
        <end position="361"/>
    </location>
</feature>
<dbReference type="EMBL" id="FQVL01000003">
    <property type="protein sequence ID" value="SHE77366.1"/>
    <property type="molecule type" value="Genomic_DNA"/>
</dbReference>
<feature type="transmembrane region" description="Helical" evidence="14">
    <location>
        <begin position="115"/>
        <end position="138"/>
    </location>
</feature>